<reference evidence="3" key="1">
    <citation type="submission" date="2022-07" db="EMBL/GenBank/DDBJ databases">
        <title>Complete Genome Sequence of the Radioresistant Bacterium Deinococcus aetherius ST0316, Isolated from the Air Dust collected in Lower Stratosphere above Japan.</title>
        <authorList>
            <person name="Satoh K."/>
            <person name="Hagiwara K."/>
            <person name="Katsumata K."/>
            <person name="Kubo A."/>
            <person name="Yokobori S."/>
            <person name="Yamagishi A."/>
            <person name="Oono Y."/>
            <person name="Narumi I."/>
        </authorList>
    </citation>
    <scope>NUCLEOTIDE SEQUENCE</scope>
    <source>
        <strain evidence="3">ST0316</strain>
        <plasmid evidence="3">pDAETH-3</plasmid>
    </source>
</reference>
<keyword evidence="4" id="KW-1185">Reference proteome</keyword>
<geneLocation type="plasmid" evidence="3 4">
    <name>pDAETH-3</name>
</geneLocation>
<protein>
    <recommendedName>
        <fullName evidence="2">HTH-like domain-containing protein</fullName>
    </recommendedName>
</protein>
<organism evidence="3 4">
    <name type="scientific">Deinococcus aetherius</name>
    <dbReference type="NCBI Taxonomy" id="200252"/>
    <lineage>
        <taxon>Bacteria</taxon>
        <taxon>Thermotogati</taxon>
        <taxon>Deinococcota</taxon>
        <taxon>Deinococci</taxon>
        <taxon>Deinococcales</taxon>
        <taxon>Deinococcaceae</taxon>
        <taxon>Deinococcus</taxon>
    </lineage>
</organism>
<dbReference type="PANTHER" id="PTHR46889">
    <property type="entry name" value="TRANSPOSASE INSF FOR INSERTION SEQUENCE IS3B-RELATED"/>
    <property type="match status" value="1"/>
</dbReference>
<name>A0ABN6RN06_9DEIO</name>
<proteinExistence type="predicted"/>
<dbReference type="Pfam" id="PF13276">
    <property type="entry name" value="HTH_21"/>
    <property type="match status" value="1"/>
</dbReference>
<sequence>MSGYHSWRRRPISNHKQQDALLQQRIQDAHQRSKGHYGAPRIHAELRAEGLRVSRKRVARLMRSNSLQAKGKRRWVRTTNSSHTLPVCRNLLVGQLAWV</sequence>
<feature type="domain" description="HTH-like" evidence="2">
    <location>
        <begin position="17"/>
        <end position="74"/>
    </location>
</feature>
<evidence type="ECO:0000313" key="3">
    <source>
        <dbReference type="EMBL" id="BDP44697.1"/>
    </source>
</evidence>
<dbReference type="Proteomes" id="UP001064971">
    <property type="component" value="Plasmid pDAETH-3"/>
</dbReference>
<feature type="region of interest" description="Disordered" evidence="1">
    <location>
        <begin position="1"/>
        <end position="41"/>
    </location>
</feature>
<evidence type="ECO:0000259" key="2">
    <source>
        <dbReference type="Pfam" id="PF13276"/>
    </source>
</evidence>
<gene>
    <name evidence="3" type="ORF">DAETH_46660</name>
</gene>
<dbReference type="InterPro" id="IPR050900">
    <property type="entry name" value="Transposase_IS3/IS150/IS904"/>
</dbReference>
<feature type="compositionally biased region" description="Basic residues" evidence="1">
    <location>
        <begin position="1"/>
        <end position="13"/>
    </location>
</feature>
<dbReference type="InterPro" id="IPR025948">
    <property type="entry name" value="HTH-like_dom"/>
</dbReference>
<accession>A0ABN6RN06</accession>
<evidence type="ECO:0000256" key="1">
    <source>
        <dbReference type="SAM" id="MobiDB-lite"/>
    </source>
</evidence>
<keyword evidence="3" id="KW-0614">Plasmid</keyword>
<evidence type="ECO:0000313" key="4">
    <source>
        <dbReference type="Proteomes" id="UP001064971"/>
    </source>
</evidence>
<dbReference type="PANTHER" id="PTHR46889:SF4">
    <property type="entry name" value="TRANSPOSASE INSO FOR INSERTION SEQUENCE ELEMENT IS911B-RELATED"/>
    <property type="match status" value="1"/>
</dbReference>
<dbReference type="EMBL" id="AP026563">
    <property type="protein sequence ID" value="BDP44697.1"/>
    <property type="molecule type" value="Genomic_DNA"/>
</dbReference>